<comment type="caution">
    <text evidence="1">The sequence shown here is derived from an EMBL/GenBank/DDBJ whole genome shotgun (WGS) entry which is preliminary data.</text>
</comment>
<feature type="non-terminal residue" evidence="1">
    <location>
        <position position="1"/>
    </location>
</feature>
<evidence type="ECO:0000313" key="1">
    <source>
        <dbReference type="EMBL" id="MCD9559987.1"/>
    </source>
</evidence>
<dbReference type="Proteomes" id="UP000823775">
    <property type="component" value="Unassembled WGS sequence"/>
</dbReference>
<protein>
    <submittedName>
        <fullName evidence="1">Uncharacterized protein</fullName>
    </submittedName>
</protein>
<feature type="non-terminal residue" evidence="1">
    <location>
        <position position="58"/>
    </location>
</feature>
<gene>
    <name evidence="1" type="ORF">HAX54_018372</name>
</gene>
<evidence type="ECO:0000313" key="2">
    <source>
        <dbReference type="Proteomes" id="UP000823775"/>
    </source>
</evidence>
<keyword evidence="2" id="KW-1185">Reference proteome</keyword>
<reference evidence="1 2" key="1">
    <citation type="journal article" date="2021" name="BMC Genomics">
        <title>Datura genome reveals duplications of psychoactive alkaloid biosynthetic genes and high mutation rate following tissue culture.</title>
        <authorList>
            <person name="Rajewski A."/>
            <person name="Carter-House D."/>
            <person name="Stajich J."/>
            <person name="Litt A."/>
        </authorList>
    </citation>
    <scope>NUCLEOTIDE SEQUENCE [LARGE SCALE GENOMIC DNA]</scope>
    <source>
        <strain evidence="1">AR-01</strain>
    </source>
</reference>
<proteinExistence type="predicted"/>
<accession>A0ABS8UM63</accession>
<name>A0ABS8UM63_DATST</name>
<sequence>GSMLYTSMRRIASASHGRCVDVSPYRTARAARRRHGECLSVSMDDRGRGQGASCGFAG</sequence>
<organism evidence="1 2">
    <name type="scientific">Datura stramonium</name>
    <name type="common">Jimsonweed</name>
    <name type="synonym">Common thornapple</name>
    <dbReference type="NCBI Taxonomy" id="4076"/>
    <lineage>
        <taxon>Eukaryota</taxon>
        <taxon>Viridiplantae</taxon>
        <taxon>Streptophyta</taxon>
        <taxon>Embryophyta</taxon>
        <taxon>Tracheophyta</taxon>
        <taxon>Spermatophyta</taxon>
        <taxon>Magnoliopsida</taxon>
        <taxon>eudicotyledons</taxon>
        <taxon>Gunneridae</taxon>
        <taxon>Pentapetalae</taxon>
        <taxon>asterids</taxon>
        <taxon>lamiids</taxon>
        <taxon>Solanales</taxon>
        <taxon>Solanaceae</taxon>
        <taxon>Solanoideae</taxon>
        <taxon>Datureae</taxon>
        <taxon>Datura</taxon>
    </lineage>
</organism>
<dbReference type="EMBL" id="JACEIK010002248">
    <property type="protein sequence ID" value="MCD9559987.1"/>
    <property type="molecule type" value="Genomic_DNA"/>
</dbReference>